<dbReference type="AlphaFoldDB" id="A0A4V2T3I2"/>
<keyword evidence="10" id="KW-1185">Reference proteome</keyword>
<keyword evidence="6 7" id="KW-0472">Membrane</keyword>
<dbReference type="EMBL" id="SLYC01000027">
    <property type="protein sequence ID" value="TCQ01514.1"/>
    <property type="molecule type" value="Genomic_DNA"/>
</dbReference>
<name>A0A4V2T3I2_9FIRM</name>
<dbReference type="PANTHER" id="PTHR34582">
    <property type="entry name" value="UPF0702 TRANSMEMBRANE PROTEIN YCAP"/>
    <property type="match status" value="1"/>
</dbReference>
<keyword evidence="4 7" id="KW-0812">Transmembrane</keyword>
<evidence type="ECO:0000313" key="9">
    <source>
        <dbReference type="EMBL" id="TCQ01514.1"/>
    </source>
</evidence>
<dbReference type="InterPro" id="IPR023090">
    <property type="entry name" value="UPF0702_alpha/beta_dom_sf"/>
</dbReference>
<feature type="transmembrane region" description="Helical" evidence="7">
    <location>
        <begin position="62"/>
        <end position="81"/>
    </location>
</feature>
<protein>
    <submittedName>
        <fullName evidence="9">Uncharacterized membrane protein YcaP (DUF421 family)</fullName>
    </submittedName>
</protein>
<evidence type="ECO:0000313" key="10">
    <source>
        <dbReference type="Proteomes" id="UP000295504"/>
    </source>
</evidence>
<evidence type="ECO:0000259" key="8">
    <source>
        <dbReference type="Pfam" id="PF04239"/>
    </source>
</evidence>
<dbReference type="PANTHER" id="PTHR34582:SF7">
    <property type="entry name" value="UPF0702 TRANSMEMBRANE PROTEIN YDFS"/>
    <property type="match status" value="1"/>
</dbReference>
<dbReference type="InterPro" id="IPR007353">
    <property type="entry name" value="DUF421"/>
</dbReference>
<organism evidence="9 10">
    <name type="scientific">Serpentinicella alkaliphila</name>
    <dbReference type="NCBI Taxonomy" id="1734049"/>
    <lineage>
        <taxon>Bacteria</taxon>
        <taxon>Bacillati</taxon>
        <taxon>Bacillota</taxon>
        <taxon>Clostridia</taxon>
        <taxon>Peptostreptococcales</taxon>
        <taxon>Natronincolaceae</taxon>
        <taxon>Serpentinicella</taxon>
    </lineage>
</organism>
<accession>A0A4V2T3I2</accession>
<dbReference type="Pfam" id="PF04239">
    <property type="entry name" value="DUF421"/>
    <property type="match status" value="1"/>
</dbReference>
<feature type="transmembrane region" description="Helical" evidence="7">
    <location>
        <begin position="7"/>
        <end position="26"/>
    </location>
</feature>
<comment type="subcellular location">
    <subcellularLocation>
        <location evidence="1">Cell membrane</location>
        <topology evidence="1">Multi-pass membrane protein</topology>
    </subcellularLocation>
</comment>
<evidence type="ECO:0000256" key="3">
    <source>
        <dbReference type="ARBA" id="ARBA00022475"/>
    </source>
</evidence>
<feature type="domain" description="YetF C-terminal" evidence="8">
    <location>
        <begin position="82"/>
        <end position="214"/>
    </location>
</feature>
<evidence type="ECO:0000256" key="5">
    <source>
        <dbReference type="ARBA" id="ARBA00022989"/>
    </source>
</evidence>
<reference evidence="9 10" key="1">
    <citation type="submission" date="2019-03" db="EMBL/GenBank/DDBJ databases">
        <title>Genomic Encyclopedia of Type Strains, Phase IV (KMG-IV): sequencing the most valuable type-strain genomes for metagenomic binning, comparative biology and taxonomic classification.</title>
        <authorList>
            <person name="Goeker M."/>
        </authorList>
    </citation>
    <scope>NUCLEOTIDE SEQUENCE [LARGE SCALE GENOMIC DNA]</scope>
    <source>
        <strain evidence="9 10">DSM 100013</strain>
    </source>
</reference>
<keyword evidence="5 7" id="KW-1133">Transmembrane helix</keyword>
<evidence type="ECO:0000256" key="6">
    <source>
        <dbReference type="ARBA" id="ARBA00023136"/>
    </source>
</evidence>
<dbReference type="GO" id="GO:0005886">
    <property type="term" value="C:plasma membrane"/>
    <property type="evidence" value="ECO:0007669"/>
    <property type="project" value="UniProtKB-SubCell"/>
</dbReference>
<comment type="similarity">
    <text evidence="2">Belongs to the UPF0702 family.</text>
</comment>
<evidence type="ECO:0000256" key="1">
    <source>
        <dbReference type="ARBA" id="ARBA00004651"/>
    </source>
</evidence>
<dbReference type="Proteomes" id="UP000295504">
    <property type="component" value="Unassembled WGS sequence"/>
</dbReference>
<comment type="caution">
    <text evidence="9">The sequence shown here is derived from an EMBL/GenBank/DDBJ whole genome shotgun (WGS) entry which is preliminary data.</text>
</comment>
<dbReference type="Gene3D" id="3.30.240.20">
    <property type="entry name" value="bsu07140 like domains"/>
    <property type="match status" value="2"/>
</dbReference>
<dbReference type="InterPro" id="IPR012452">
    <property type="entry name" value="DUF1657"/>
</dbReference>
<evidence type="ECO:0000256" key="7">
    <source>
        <dbReference type="SAM" id="Phobius"/>
    </source>
</evidence>
<feature type="transmembrane region" description="Helical" evidence="7">
    <location>
        <begin position="38"/>
        <end position="56"/>
    </location>
</feature>
<dbReference type="OrthoDB" id="1682423at2"/>
<keyword evidence="3" id="KW-1003">Cell membrane</keyword>
<proteinExistence type="inferred from homology"/>
<dbReference type="RefSeq" id="WP_132848944.1">
    <property type="nucleotide sequence ID" value="NZ_CP058648.1"/>
</dbReference>
<dbReference type="Pfam" id="PF07870">
    <property type="entry name" value="DUF1657"/>
    <property type="match status" value="1"/>
</dbReference>
<evidence type="ECO:0000256" key="2">
    <source>
        <dbReference type="ARBA" id="ARBA00006448"/>
    </source>
</evidence>
<gene>
    <name evidence="9" type="ORF">EDD79_102734</name>
</gene>
<evidence type="ECO:0000256" key="4">
    <source>
        <dbReference type="ARBA" id="ARBA00022692"/>
    </source>
</evidence>
<sequence length="286" mass="32146">MINWIEILLRSVILFFTVFILARVVSKKNVGRMTAFNFINYVVIAIIAALISVNIINDIAIGVVALSVWVLLPIVLDFLSLKSKLASNWINGRELILVKNGKVLEDNLKLARLTGEDLLKELRSKEVFSLMNVEFAMMEPSGEINILLKPDNMPITPAHLGVKVNPQTSPQTVILDGNVINESLSNIGLNSNWLMNQLESIGVSLDNVFIGQVDSSGDLYLDLFDDKIQLPQPSVREMLFASLEKSQANLTTFALETQDDDAKQMYNRNVQKLEMIIRKLEPYLMR</sequence>